<sequence length="194" mass="19908">MGAVDRQQTDNEMTAPATPGVPALIVPPGAAEHVPLPHGGGFDLLADASATGGALGANRLTLGEGADGARPHHHARSTELFYVLDGVVEFFLGSGMTTVARGGLVVIPPGMPHAFGAAPGATADLLAVLTPGVDRFGYFRALGRIQHGLDTFEGLLPEQDRYDVHFLGGAAAADWESARGRATIRATTGRAPSP</sequence>
<dbReference type="AlphaFoldDB" id="S4AZJ2"/>
<reference evidence="3 4" key="1">
    <citation type="submission" date="2013-02" db="EMBL/GenBank/DDBJ databases">
        <title>Draft Genome Sequence of Streptomyces aurantiacus, Which Produces Setomimycin.</title>
        <authorList>
            <person name="Gruening B.A."/>
            <person name="Praeg A."/>
            <person name="Erxleben A."/>
            <person name="Guenther S."/>
            <person name="Mueller M."/>
        </authorList>
    </citation>
    <scope>NUCLEOTIDE SEQUENCE [LARGE SCALE GENOMIC DNA]</scope>
    <source>
        <strain evidence="3 4">JA 4570</strain>
    </source>
</reference>
<feature type="region of interest" description="Disordered" evidence="1">
    <location>
        <begin position="1"/>
        <end position="20"/>
    </location>
</feature>
<evidence type="ECO:0000313" key="4">
    <source>
        <dbReference type="Proteomes" id="UP000014629"/>
    </source>
</evidence>
<gene>
    <name evidence="3" type="ORF">STRAU_0185</name>
</gene>
<comment type="caution">
    <text evidence="3">The sequence shown here is derived from an EMBL/GenBank/DDBJ whole genome shotgun (WGS) entry which is preliminary data.</text>
</comment>
<dbReference type="RefSeq" id="WP_016638319.1">
    <property type="nucleotide sequence ID" value="NZ_AOPZ01000007.1"/>
</dbReference>
<accession>S4AZJ2</accession>
<keyword evidence="4" id="KW-1185">Reference proteome</keyword>
<dbReference type="Proteomes" id="UP000014629">
    <property type="component" value="Unassembled WGS sequence"/>
</dbReference>
<dbReference type="PANTHER" id="PTHR36440:SF1">
    <property type="entry name" value="PUTATIVE (AFU_ORTHOLOGUE AFUA_8G07350)-RELATED"/>
    <property type="match status" value="1"/>
</dbReference>
<protein>
    <recommendedName>
        <fullName evidence="2">Cupin type-2 domain-containing protein</fullName>
    </recommendedName>
</protein>
<evidence type="ECO:0000259" key="2">
    <source>
        <dbReference type="Pfam" id="PF07883"/>
    </source>
</evidence>
<name>S4AZJ2_9ACTN</name>
<evidence type="ECO:0000313" key="3">
    <source>
        <dbReference type="EMBL" id="EPH46772.1"/>
    </source>
</evidence>
<dbReference type="InterPro" id="IPR053146">
    <property type="entry name" value="QDO-like"/>
</dbReference>
<dbReference type="EMBL" id="AOPZ01000007">
    <property type="protein sequence ID" value="EPH46772.1"/>
    <property type="molecule type" value="Genomic_DNA"/>
</dbReference>
<dbReference type="Gene3D" id="2.60.120.10">
    <property type="entry name" value="Jelly Rolls"/>
    <property type="match status" value="1"/>
</dbReference>
<dbReference type="InterPro" id="IPR013096">
    <property type="entry name" value="Cupin_2"/>
</dbReference>
<dbReference type="Pfam" id="PF07883">
    <property type="entry name" value="Cupin_2"/>
    <property type="match status" value="1"/>
</dbReference>
<dbReference type="PATRIC" id="fig|1286094.4.peg.181"/>
<feature type="domain" description="Cupin type-2" evidence="2">
    <location>
        <begin position="60"/>
        <end position="127"/>
    </location>
</feature>
<dbReference type="SUPFAM" id="SSF51182">
    <property type="entry name" value="RmlC-like cupins"/>
    <property type="match status" value="1"/>
</dbReference>
<organism evidence="3 4">
    <name type="scientific">Streptomyces aurantiacus JA 4570</name>
    <dbReference type="NCBI Taxonomy" id="1286094"/>
    <lineage>
        <taxon>Bacteria</taxon>
        <taxon>Bacillati</taxon>
        <taxon>Actinomycetota</taxon>
        <taxon>Actinomycetes</taxon>
        <taxon>Kitasatosporales</taxon>
        <taxon>Streptomycetaceae</taxon>
        <taxon>Streptomyces</taxon>
        <taxon>Streptomyces aurantiacus group</taxon>
    </lineage>
</organism>
<proteinExistence type="predicted"/>
<evidence type="ECO:0000256" key="1">
    <source>
        <dbReference type="SAM" id="MobiDB-lite"/>
    </source>
</evidence>
<dbReference type="PANTHER" id="PTHR36440">
    <property type="entry name" value="PUTATIVE (AFU_ORTHOLOGUE AFUA_8G07350)-RELATED"/>
    <property type="match status" value="1"/>
</dbReference>
<dbReference type="InterPro" id="IPR014710">
    <property type="entry name" value="RmlC-like_jellyroll"/>
</dbReference>
<dbReference type="InterPro" id="IPR011051">
    <property type="entry name" value="RmlC_Cupin_sf"/>
</dbReference>